<feature type="region of interest" description="Disordered" evidence="10">
    <location>
        <begin position="385"/>
        <end position="414"/>
    </location>
</feature>
<dbReference type="GO" id="GO:0005471">
    <property type="term" value="F:ATP:ADP antiporter activity"/>
    <property type="evidence" value="ECO:0007669"/>
    <property type="project" value="InterPro"/>
</dbReference>
<comment type="similarity">
    <text evidence="2 9">Belongs to the ADP/ATP translocase tlc family.</text>
</comment>
<feature type="compositionally biased region" description="Low complexity" evidence="10">
    <location>
        <begin position="479"/>
        <end position="506"/>
    </location>
</feature>
<keyword evidence="5 9" id="KW-0547">Nucleotide-binding</keyword>
<comment type="caution">
    <text evidence="11">The sequence shown here is derived from an EMBL/GenBank/DDBJ whole genome shotgun (WGS) entry which is preliminary data.</text>
</comment>
<evidence type="ECO:0000256" key="7">
    <source>
        <dbReference type="ARBA" id="ARBA00022989"/>
    </source>
</evidence>
<proteinExistence type="inferred from homology"/>
<evidence type="ECO:0000256" key="10">
    <source>
        <dbReference type="SAM" id="MobiDB-lite"/>
    </source>
</evidence>
<protein>
    <recommendedName>
        <fullName evidence="9">ADP,ATP carrier protein</fullName>
    </recommendedName>
</protein>
<gene>
    <name evidence="11" type="ORF">HYH03_017948</name>
</gene>
<feature type="transmembrane region" description="Helical" evidence="9">
    <location>
        <begin position="646"/>
        <end position="668"/>
    </location>
</feature>
<feature type="compositionally biased region" description="Gly residues" evidence="10">
    <location>
        <begin position="814"/>
        <end position="835"/>
    </location>
</feature>
<dbReference type="GO" id="GO:0031969">
    <property type="term" value="C:chloroplast membrane"/>
    <property type="evidence" value="ECO:0007669"/>
    <property type="project" value="UniProtKB-SubCell"/>
</dbReference>
<keyword evidence="8 9" id="KW-0472">Membrane</keyword>
<evidence type="ECO:0000256" key="8">
    <source>
        <dbReference type="ARBA" id="ARBA00023136"/>
    </source>
</evidence>
<feature type="transmembrane region" description="Helical" evidence="9">
    <location>
        <begin position="620"/>
        <end position="640"/>
    </location>
</feature>
<feature type="region of interest" description="Disordered" evidence="10">
    <location>
        <begin position="439"/>
        <end position="506"/>
    </location>
</feature>
<keyword evidence="6 9" id="KW-0067">ATP-binding</keyword>
<dbReference type="Proteomes" id="UP000612055">
    <property type="component" value="Unassembled WGS sequence"/>
</dbReference>
<sequence length="926" mass="93571">MAKLLSSSIGGIGGVDPRWRLQSRPVSFVHSGRLVSAGGLRCTSGVPGSACRPPALGLSALPVRSPAPAPALPQPCSSSSASARSGTPASTSSPSSSSSAAACARAAPGRGAARRPHVAAAAASAAAGGSGASEPQEGGLVGEMQRLASATASQASRFWSLSGRFMPMVGLFFLLAFVNTILDSLKDTLVITAAGGGAQVIPYLTVYAVLPSSLVFLVLYSYASQRFKRQALFNGIVGVFMAFFVAFAYLLYPNHMTLHPAAWADKWSACLPLGLDGAVGMIRNWTFTAFFCMSELWGDVCLGLLFWGLANDTTSLADAPTLYPLFGLGANVAQALAGFVLKYFSAPATHGGASFTWEIQALMSVVLVLSVGALAVHHGISRAHSAERQQRRQAARQERQERRAVRRAERAAQRAEHTVLATADALAYDASLSLSYTAADSPSGSGAASPASSADSTPRGSFDESAGPWAEVETGGAGALERAGALRSAEEGASSSGGSSSSGVGGLSLATVEEAPAAAPAEGKKKEKQSLAEIYRTLASSVPIRCLVVMSVAQGLCTNLMEFAWKSHIRLLYPTPAAFTSFLGDVSTWQGIVTGMLMVLSPAMFDRLGWAGVAAATPQILLYGGGAFFASAIAYQVSVASSAPAVLAPLSGAILQVLVYGGALLYVFSKSAKFSLFKPAEEMVYISLDEEGRTKGKAAIDVVGSQAGKSGGSVLQQALLLLCGGAIAGQLPIMVVCYLAMSRGWLKAVATLSKVNNYGHASSVHSSFSEGEASMDGSMLASLEEARLLSEEDEAALRAAAAAAASSGGSSSNGSGGNGSSGGGAGGSGGSGVGHGPVTSGNGARVGEYMSASAAHATANGSGNGSHAALNGHSSGAHVNGNGHANGHVNGHANGHVNGHANGYSNGNGNGGGAAVVRDAVSAAAS</sequence>
<keyword evidence="7 9" id="KW-1133">Transmembrane helix</keyword>
<accession>A0A835XIY7</accession>
<keyword evidence="9" id="KW-0150">Chloroplast</keyword>
<feature type="compositionally biased region" description="Low complexity" evidence="10">
    <location>
        <begin position="439"/>
        <end position="456"/>
    </location>
</feature>
<feature type="region of interest" description="Disordered" evidence="10">
    <location>
        <begin position="806"/>
        <end position="845"/>
    </location>
</feature>
<evidence type="ECO:0000256" key="6">
    <source>
        <dbReference type="ARBA" id="ARBA00022840"/>
    </source>
</evidence>
<evidence type="ECO:0000313" key="11">
    <source>
        <dbReference type="EMBL" id="KAG2483156.1"/>
    </source>
</evidence>
<feature type="transmembrane region" description="Helical" evidence="9">
    <location>
        <begin position="165"/>
        <end position="182"/>
    </location>
</feature>
<feature type="transmembrane region" description="Helical" evidence="9">
    <location>
        <begin position="232"/>
        <end position="252"/>
    </location>
</feature>
<organism evidence="11 12">
    <name type="scientific">Edaphochlamys debaryana</name>
    <dbReference type="NCBI Taxonomy" id="47281"/>
    <lineage>
        <taxon>Eukaryota</taxon>
        <taxon>Viridiplantae</taxon>
        <taxon>Chlorophyta</taxon>
        <taxon>core chlorophytes</taxon>
        <taxon>Chlorophyceae</taxon>
        <taxon>CS clade</taxon>
        <taxon>Chlamydomonadales</taxon>
        <taxon>Chlamydomonadales incertae sedis</taxon>
        <taxon>Edaphochlamys</taxon>
    </lineage>
</organism>
<feature type="transmembrane region" description="Helical" evidence="9">
    <location>
        <begin position="322"/>
        <end position="341"/>
    </location>
</feature>
<keyword evidence="9" id="KW-0934">Plastid</keyword>
<evidence type="ECO:0000256" key="2">
    <source>
        <dbReference type="ARBA" id="ARBA00007127"/>
    </source>
</evidence>
<reference evidence="11" key="1">
    <citation type="journal article" date="2020" name="bioRxiv">
        <title>Comparative genomics of Chlamydomonas.</title>
        <authorList>
            <person name="Craig R.J."/>
            <person name="Hasan A.R."/>
            <person name="Ness R.W."/>
            <person name="Keightley P.D."/>
        </authorList>
    </citation>
    <scope>NUCLEOTIDE SEQUENCE</scope>
    <source>
        <strain evidence="11">CCAP 11/70</strain>
    </source>
</reference>
<name>A0A835XIY7_9CHLO</name>
<feature type="transmembrane region" description="Helical" evidence="9">
    <location>
        <begin position="285"/>
        <end position="310"/>
    </location>
</feature>
<dbReference type="AlphaFoldDB" id="A0A835XIY7"/>
<evidence type="ECO:0000313" key="12">
    <source>
        <dbReference type="Proteomes" id="UP000612055"/>
    </source>
</evidence>
<keyword evidence="4 9" id="KW-0812">Transmembrane</keyword>
<dbReference type="EMBL" id="JAEHOE010000187">
    <property type="protein sequence ID" value="KAG2483156.1"/>
    <property type="molecule type" value="Genomic_DNA"/>
</dbReference>
<comment type="subcellular location">
    <subcellularLocation>
        <location evidence="1">Membrane</location>
        <topology evidence="1">Multi-pass membrane protein</topology>
    </subcellularLocation>
    <subcellularLocation>
        <location evidence="9">Plastid</location>
        <location evidence="9">Chloroplast membrane</location>
        <topology evidence="9">Multi-pass membrane protein</topology>
    </subcellularLocation>
</comment>
<feature type="transmembrane region" description="Helical" evidence="9">
    <location>
        <begin position="576"/>
        <end position="600"/>
    </location>
</feature>
<keyword evidence="3 9" id="KW-0813">Transport</keyword>
<feature type="transmembrane region" description="Helical" evidence="9">
    <location>
        <begin position="202"/>
        <end position="220"/>
    </location>
</feature>
<dbReference type="PANTHER" id="PTHR31187:SF1">
    <property type="entry name" value="ADP,ATP CARRIER PROTEIN 1"/>
    <property type="match status" value="1"/>
</dbReference>
<feature type="compositionally biased region" description="Low complexity" evidence="10">
    <location>
        <begin position="876"/>
        <end position="905"/>
    </location>
</feature>
<feature type="region of interest" description="Disordered" evidence="10">
    <location>
        <begin position="857"/>
        <end position="913"/>
    </location>
</feature>
<feature type="transmembrane region" description="Helical" evidence="9">
    <location>
        <begin position="361"/>
        <end position="380"/>
    </location>
</feature>
<evidence type="ECO:0000256" key="3">
    <source>
        <dbReference type="ARBA" id="ARBA00022448"/>
    </source>
</evidence>
<dbReference type="PANTHER" id="PTHR31187">
    <property type="match status" value="1"/>
</dbReference>
<evidence type="ECO:0000256" key="4">
    <source>
        <dbReference type="ARBA" id="ARBA00022692"/>
    </source>
</evidence>
<feature type="transmembrane region" description="Helical" evidence="9">
    <location>
        <begin position="719"/>
        <end position="741"/>
    </location>
</feature>
<evidence type="ECO:0000256" key="5">
    <source>
        <dbReference type="ARBA" id="ARBA00022741"/>
    </source>
</evidence>
<dbReference type="InterPro" id="IPR004667">
    <property type="entry name" value="ADP_ATP_car_bac_type"/>
</dbReference>
<feature type="compositionally biased region" description="Low complexity" evidence="10">
    <location>
        <begin position="74"/>
        <end position="103"/>
    </location>
</feature>
<evidence type="ECO:0000256" key="9">
    <source>
        <dbReference type="RuleBase" id="RU363121"/>
    </source>
</evidence>
<keyword evidence="12" id="KW-1185">Reference proteome</keyword>
<evidence type="ECO:0000256" key="1">
    <source>
        <dbReference type="ARBA" id="ARBA00004141"/>
    </source>
</evidence>
<dbReference type="GO" id="GO:0005524">
    <property type="term" value="F:ATP binding"/>
    <property type="evidence" value="ECO:0007669"/>
    <property type="project" value="UniProtKB-KW"/>
</dbReference>
<feature type="region of interest" description="Disordered" evidence="10">
    <location>
        <begin position="67"/>
        <end position="103"/>
    </location>
</feature>
<dbReference type="OrthoDB" id="2190844at2759"/>
<dbReference type="Pfam" id="PF03219">
    <property type="entry name" value="TLC"/>
    <property type="match status" value="2"/>
</dbReference>